<dbReference type="EMBL" id="HACG01052937">
    <property type="protein sequence ID" value="CEK99808.1"/>
    <property type="molecule type" value="Transcribed_RNA"/>
</dbReference>
<name>A0A0B7C3M5_9EUPU</name>
<organism evidence="1">
    <name type="scientific">Arion vulgaris</name>
    <dbReference type="NCBI Taxonomy" id="1028688"/>
    <lineage>
        <taxon>Eukaryota</taxon>
        <taxon>Metazoa</taxon>
        <taxon>Spiralia</taxon>
        <taxon>Lophotrochozoa</taxon>
        <taxon>Mollusca</taxon>
        <taxon>Gastropoda</taxon>
        <taxon>Heterobranchia</taxon>
        <taxon>Euthyneura</taxon>
        <taxon>Panpulmonata</taxon>
        <taxon>Eupulmonata</taxon>
        <taxon>Stylommatophora</taxon>
        <taxon>Helicina</taxon>
        <taxon>Arionoidea</taxon>
        <taxon>Arionidae</taxon>
        <taxon>Arion</taxon>
    </lineage>
</organism>
<sequence>RDILQHGAKRDYIKCISGDKSAGELSCQNLKALSMSNLNQSSVSGSRASEHPLLAHCLSVPSRNVLEGHLQAVKNQITTDSVL</sequence>
<gene>
    <name evidence="1" type="primary">ORF222179</name>
</gene>
<evidence type="ECO:0000313" key="1">
    <source>
        <dbReference type="EMBL" id="CEK99808.1"/>
    </source>
</evidence>
<feature type="non-terminal residue" evidence="1">
    <location>
        <position position="83"/>
    </location>
</feature>
<feature type="non-terminal residue" evidence="1">
    <location>
        <position position="1"/>
    </location>
</feature>
<dbReference type="AlphaFoldDB" id="A0A0B7C3M5"/>
<proteinExistence type="predicted"/>
<protein>
    <submittedName>
        <fullName evidence="1">Uncharacterized protein</fullName>
    </submittedName>
</protein>
<accession>A0A0B7C3M5</accession>
<reference evidence="1" key="1">
    <citation type="submission" date="2014-12" db="EMBL/GenBank/DDBJ databases">
        <title>Insight into the proteome of Arion vulgaris.</title>
        <authorList>
            <person name="Aradska J."/>
            <person name="Bulat T."/>
            <person name="Smidak R."/>
            <person name="Sarate P."/>
            <person name="Gangsoo J."/>
            <person name="Sialana F."/>
            <person name="Bilban M."/>
            <person name="Lubec G."/>
        </authorList>
    </citation>
    <scope>NUCLEOTIDE SEQUENCE</scope>
    <source>
        <tissue evidence="1">Skin</tissue>
    </source>
</reference>